<keyword evidence="3" id="KW-1185">Reference proteome</keyword>
<evidence type="ECO:0000313" key="2">
    <source>
        <dbReference type="EMBL" id="ADH91965.1"/>
    </source>
</evidence>
<evidence type="ECO:0000259" key="1">
    <source>
        <dbReference type="Pfam" id="PF17844"/>
    </source>
</evidence>
<sequence length="128" mass="13953">MASGGHCRLYDGDMKRRIDPATGIAIIKKYAAEEELSVSEQRTAARFALEEFAERHPGRSVEIRIPWAGAVQAIAGPVHTRGTPPNVVEMDTDTWLALAVGKPTNGIVRANGSRSDLTQYLPLFGQHN</sequence>
<dbReference type="STRING" id="644284.Arch_0204"/>
<evidence type="ECO:0000313" key="3">
    <source>
        <dbReference type="Proteomes" id="UP000000376"/>
    </source>
</evidence>
<dbReference type="HOGENOM" id="CLU_123202_2_0_11"/>
<organism evidence="2 3">
    <name type="scientific">Arcanobacterium haemolyticum (strain ATCC 9345 / DSM 20595 / CCM 5947 / CCUG 17215 / LMG 16163 / NBRC 15585 / NCTC 8452 / 11018)</name>
    <dbReference type="NCBI Taxonomy" id="644284"/>
    <lineage>
        <taxon>Bacteria</taxon>
        <taxon>Bacillati</taxon>
        <taxon>Actinomycetota</taxon>
        <taxon>Actinomycetes</taxon>
        <taxon>Actinomycetales</taxon>
        <taxon>Actinomycetaceae</taxon>
        <taxon>Arcanobacterium</taxon>
    </lineage>
</organism>
<dbReference type="Pfam" id="PF17844">
    <property type="entry name" value="SCP_3"/>
    <property type="match status" value="1"/>
</dbReference>
<dbReference type="KEGG" id="ahe:Arch_0204"/>
<protein>
    <recommendedName>
        <fullName evidence="1">Bacterial SCP orthologue domain-containing protein</fullName>
    </recommendedName>
</protein>
<dbReference type="Proteomes" id="UP000000376">
    <property type="component" value="Chromosome"/>
</dbReference>
<dbReference type="EMBL" id="CP002045">
    <property type="protein sequence ID" value="ADH91965.1"/>
    <property type="molecule type" value="Genomic_DNA"/>
</dbReference>
<dbReference type="AlphaFoldDB" id="D7BM16"/>
<name>D7BM16_ARCHD</name>
<dbReference type="Gene3D" id="3.30.1050.40">
    <property type="match status" value="1"/>
</dbReference>
<dbReference type="eggNOG" id="COG3255">
    <property type="taxonomic scope" value="Bacteria"/>
</dbReference>
<gene>
    <name evidence="2" type="ordered locus">Arch_0204</name>
</gene>
<accession>D7BM16</accession>
<proteinExistence type="predicted"/>
<reference evidence="2 3" key="1">
    <citation type="journal article" date="2010" name="Stand. Genomic Sci.">
        <title>Complete genome sequence of Arcanobacterium haemolyticum type strain (11018).</title>
        <authorList>
            <person name="Yasawong M."/>
            <person name="Teshima H."/>
            <person name="Lapidus A."/>
            <person name="Nolan M."/>
            <person name="Lucas S."/>
            <person name="Glavina Del Rio T."/>
            <person name="Tice H."/>
            <person name="Cheng J."/>
            <person name="Bruce D."/>
            <person name="Detter C."/>
            <person name="Tapia R."/>
            <person name="Han C."/>
            <person name="Goodwin L."/>
            <person name="Pitluck S."/>
            <person name="Liolios K."/>
            <person name="Ivanova N."/>
            <person name="Mavromatis K."/>
            <person name="Mikhailova N."/>
            <person name="Pati A."/>
            <person name="Chen A."/>
            <person name="Palaniappan K."/>
            <person name="Land M."/>
            <person name="Hauser L."/>
            <person name="Chang Y."/>
            <person name="Jeffries C."/>
            <person name="Rohde M."/>
            <person name="Sikorski J."/>
            <person name="Pukall R."/>
            <person name="Goker M."/>
            <person name="Woyke T."/>
            <person name="Bristow J."/>
            <person name="Eisen J."/>
            <person name="Markowitz V."/>
            <person name="Hugenholtz P."/>
            <person name="Kyrpides N."/>
            <person name="Klenk H."/>
        </authorList>
    </citation>
    <scope>NUCLEOTIDE SEQUENCE [LARGE SCALE GENOMIC DNA]</scope>
    <source>
        <strain evidence="3">ATCC 9345 / DSM 20595 / CCUG 17215 / LMG 16163 / NBRC 15585 / NCTC 8452 / 11018</strain>
    </source>
</reference>
<dbReference type="InterPro" id="IPR041629">
    <property type="entry name" value="SCP_3"/>
</dbReference>
<feature type="domain" description="Bacterial SCP orthologue" evidence="1">
    <location>
        <begin position="40"/>
        <end position="123"/>
    </location>
</feature>